<dbReference type="PANTHER" id="PTHR48094:SF11">
    <property type="entry name" value="GLUTATHIONE-INDEPENDENT GLYOXALASE HSP31-RELATED"/>
    <property type="match status" value="1"/>
</dbReference>
<comment type="caution">
    <text evidence="8">The sequence shown here is derived from an EMBL/GenBank/DDBJ whole genome shotgun (WGS) entry which is preliminary data.</text>
</comment>
<evidence type="ECO:0000256" key="3">
    <source>
        <dbReference type="ARBA" id="ARBA00023239"/>
    </source>
</evidence>
<dbReference type="GO" id="GO:0005737">
    <property type="term" value="C:cytoplasm"/>
    <property type="evidence" value="ECO:0007669"/>
    <property type="project" value="TreeGrafter"/>
</dbReference>
<dbReference type="PANTHER" id="PTHR48094">
    <property type="entry name" value="PROTEIN/NUCLEIC ACID DEGLYCASE DJ-1-RELATED"/>
    <property type="match status" value="1"/>
</dbReference>
<feature type="region of interest" description="Disordered" evidence="6">
    <location>
        <begin position="233"/>
        <end position="252"/>
    </location>
</feature>
<dbReference type="Gene3D" id="3.40.50.880">
    <property type="match status" value="1"/>
</dbReference>
<proteinExistence type="inferred from homology"/>
<reference evidence="8" key="1">
    <citation type="journal article" date="2020" name="Fungal Divers.">
        <title>Resolving the Mortierellaceae phylogeny through synthesis of multi-gene phylogenetics and phylogenomics.</title>
        <authorList>
            <person name="Vandepol N."/>
            <person name="Liber J."/>
            <person name="Desiro A."/>
            <person name="Na H."/>
            <person name="Kennedy M."/>
            <person name="Barry K."/>
            <person name="Grigoriev I.V."/>
            <person name="Miller A.N."/>
            <person name="O'Donnell K."/>
            <person name="Stajich J.E."/>
            <person name="Bonito G."/>
        </authorList>
    </citation>
    <scope>NUCLEOTIDE SEQUENCE</scope>
    <source>
        <strain evidence="8">NVP1</strain>
    </source>
</reference>
<organism evidence="8 9">
    <name type="scientific">Podila minutissima</name>
    <dbReference type="NCBI Taxonomy" id="64525"/>
    <lineage>
        <taxon>Eukaryota</taxon>
        <taxon>Fungi</taxon>
        <taxon>Fungi incertae sedis</taxon>
        <taxon>Mucoromycota</taxon>
        <taxon>Mortierellomycotina</taxon>
        <taxon>Mortierellomycetes</taxon>
        <taxon>Mortierellales</taxon>
        <taxon>Mortierellaceae</taxon>
        <taxon>Podila</taxon>
    </lineage>
</organism>
<evidence type="ECO:0000256" key="2">
    <source>
        <dbReference type="ARBA" id="ARBA00023016"/>
    </source>
</evidence>
<accession>A0A9P5STX1</accession>
<dbReference type="InterPro" id="IPR050325">
    <property type="entry name" value="Prot/Nucl_acid_deglycase"/>
</dbReference>
<evidence type="ECO:0000256" key="1">
    <source>
        <dbReference type="ARBA" id="ARBA00013134"/>
    </source>
</evidence>
<name>A0A9P5STX1_9FUNG</name>
<dbReference type="EC" id="4.2.1.130" evidence="1"/>
<dbReference type="EMBL" id="JAAAUY010000057">
    <property type="protein sequence ID" value="KAF9336502.1"/>
    <property type="molecule type" value="Genomic_DNA"/>
</dbReference>
<sequence length="508" mass="55677">MTSNGKKVLFILTSHDQLGNTGHKTGWYAEEVAEPATVLTKHGYEIVFASPKGGKAPIDPSSIEHAKDNETVKSFLANNDFTHKIDHTHKVEEFVGKESQFAAIVYPGGHGPMFDLEHNEAALKVTAGAYEAGKVVGAVCHGPIALTDVKLSDGTLLVKGKNVTGFSDAEEIEVKLEHVVPTLLETKFKKIGAHYHKADQNWGAKVVTDGRIVTGQNPASAHPFGEAIHAAIQASQPRGRPRKNQPPVLPQRTEGPLALEKCGIFVRQVEIFAKLSGGLQSHLRKRKKLPDAGPSSNDLVLQLLKRCPNLLLYFEMTADYFKNADLFEFALKLIPSVQTVVIAGMATYHQGPSWRSQLQKVFAAASRKLCSLTIAIPKQQGACTHMNDDVAPALTQSPEIIARPTKLSLHSVHWRYYSDGPSEDWSWLWRICGQVDGIEVRDVSADLALDLAEGIRVWMPHLDTARFGRNWPPMAIDDGMISSIPCCRDERVERGALLFNGSGGIQDL</sequence>
<evidence type="ECO:0000256" key="4">
    <source>
        <dbReference type="ARBA" id="ARBA00038493"/>
    </source>
</evidence>
<dbReference type="InterPro" id="IPR002818">
    <property type="entry name" value="DJ-1/PfpI"/>
</dbReference>
<dbReference type="CDD" id="cd03141">
    <property type="entry name" value="GATase1_Hsp31_like"/>
    <property type="match status" value="1"/>
</dbReference>
<dbReference type="SUPFAM" id="SSF52317">
    <property type="entry name" value="Class I glutamine amidotransferase-like"/>
    <property type="match status" value="1"/>
</dbReference>
<dbReference type="Pfam" id="PF01965">
    <property type="entry name" value="DJ-1_PfpI"/>
    <property type="match status" value="1"/>
</dbReference>
<dbReference type="AlphaFoldDB" id="A0A9P5STX1"/>
<evidence type="ECO:0000313" key="8">
    <source>
        <dbReference type="EMBL" id="KAF9336502.1"/>
    </source>
</evidence>
<evidence type="ECO:0000256" key="5">
    <source>
        <dbReference type="ARBA" id="ARBA00048082"/>
    </source>
</evidence>
<keyword evidence="9" id="KW-1185">Reference proteome</keyword>
<evidence type="ECO:0000256" key="6">
    <source>
        <dbReference type="SAM" id="MobiDB-lite"/>
    </source>
</evidence>
<keyword evidence="2" id="KW-0346">Stress response</keyword>
<feature type="domain" description="DJ-1/PfpI" evidence="7">
    <location>
        <begin position="30"/>
        <end position="228"/>
    </location>
</feature>
<evidence type="ECO:0000313" key="9">
    <source>
        <dbReference type="Proteomes" id="UP000696485"/>
    </source>
</evidence>
<evidence type="ECO:0000259" key="7">
    <source>
        <dbReference type="Pfam" id="PF01965"/>
    </source>
</evidence>
<protein>
    <recommendedName>
        <fullName evidence="1">D-lactate dehydratase</fullName>
        <ecNumber evidence="1">4.2.1.130</ecNumber>
    </recommendedName>
</protein>
<dbReference type="GO" id="GO:0019243">
    <property type="term" value="P:methylglyoxal catabolic process to D-lactate via S-lactoyl-glutathione"/>
    <property type="evidence" value="ECO:0007669"/>
    <property type="project" value="TreeGrafter"/>
</dbReference>
<dbReference type="GO" id="GO:0019172">
    <property type="term" value="F:glyoxalase III activity"/>
    <property type="evidence" value="ECO:0007669"/>
    <property type="project" value="UniProtKB-EC"/>
</dbReference>
<dbReference type="Proteomes" id="UP000696485">
    <property type="component" value="Unassembled WGS sequence"/>
</dbReference>
<keyword evidence="3" id="KW-0456">Lyase</keyword>
<comment type="catalytic activity">
    <reaction evidence="5">
        <text>methylglyoxal + H2O = (R)-lactate + H(+)</text>
        <dbReference type="Rhea" id="RHEA:27754"/>
        <dbReference type="ChEBI" id="CHEBI:15377"/>
        <dbReference type="ChEBI" id="CHEBI:15378"/>
        <dbReference type="ChEBI" id="CHEBI:16004"/>
        <dbReference type="ChEBI" id="CHEBI:17158"/>
        <dbReference type="EC" id="4.2.1.130"/>
    </reaction>
</comment>
<dbReference type="InterPro" id="IPR029062">
    <property type="entry name" value="Class_I_gatase-like"/>
</dbReference>
<gene>
    <name evidence="8" type="ORF">BG006_008421</name>
</gene>
<comment type="similarity">
    <text evidence="4">Belongs to the peptidase C56 family. HSP31-like subfamily.</text>
</comment>